<dbReference type="Pfam" id="PF03629">
    <property type="entry name" value="SASA"/>
    <property type="match status" value="1"/>
</dbReference>
<dbReference type="SUPFAM" id="SSF49785">
    <property type="entry name" value="Galactose-binding domain-like"/>
    <property type="match status" value="1"/>
</dbReference>
<keyword evidence="1" id="KW-0378">Hydrolase</keyword>
<dbReference type="EMBL" id="BK032514">
    <property type="protein sequence ID" value="DAF45251.1"/>
    <property type="molecule type" value="Genomic_DNA"/>
</dbReference>
<evidence type="ECO:0000313" key="3">
    <source>
        <dbReference type="EMBL" id="DAF45251.1"/>
    </source>
</evidence>
<name>A0A8S5S356_9CAUD</name>
<dbReference type="GO" id="GO:0001681">
    <property type="term" value="F:sialate O-acetylesterase activity"/>
    <property type="evidence" value="ECO:0007669"/>
    <property type="project" value="InterPro"/>
</dbReference>
<sequence length="648" mass="72270">MKKFVLTCAALLFGWACRSADLVLAPPFTDHAVFQRDVPLPVWGHARPGAEVTVRFGRSESATRCDAAGRWEVCLPAQTAGFEPRELTVRCEDEEIRCRDILVGEVWFASGQSNMDFRMRSGVKDMERELAGADWPSIRFFETPQKSRFAPSGNVAGGRWEVCTPESVGDCSAVAYFFARDIHLEEQVPVGVIVSALGATRIESWMSREALATIPRYREQIESDDMDQQGWDAFVERVDRLNEERWIIADTMSTGLRAGVHEPGFDDRSWKSTALPLRAENLGMSGYWGMLWVRRTVTLPEDFDTRQACRLCLPVDASGDRIYVNGKEVMHNLSYAADKTVPIEAGLLHPGDNVLSALLYITWGTGGIGKRQTPCCLETAGGDRFDLKEGAWRYNREIESPVPPYEDYTNHLSVNFNGMVHPFIPYAIRGFIWYQGEANVSQEALYPTLQAAMVEDWRIRWRQGYLPFLYVQLANFQPRPDAPVRYDAWAAFRDAQTGALSGIPHSGMACTIDIGDAEDIHPRNKQDVAHRLYRIARARVYAPESGTVCSGPVFDGLSVEGNRIRIRFRNASGLCGIGVSPSLEGFAVEDRGGRLHRAGARIEEGKVVVELPEGVDPVRIQYAWSCNPPSPLYNAAGLPAVPFNVPIE</sequence>
<dbReference type="InterPro" id="IPR008979">
    <property type="entry name" value="Galactose-bd-like_sf"/>
</dbReference>
<dbReference type="InterPro" id="IPR039329">
    <property type="entry name" value="SIAE"/>
</dbReference>
<dbReference type="Gene3D" id="3.40.50.1110">
    <property type="entry name" value="SGNH hydrolase"/>
    <property type="match status" value="2"/>
</dbReference>
<dbReference type="InterPro" id="IPR005181">
    <property type="entry name" value="SASA"/>
</dbReference>
<dbReference type="PANTHER" id="PTHR22901:SF0">
    <property type="entry name" value="SIALATE O-ACETYLESTERASE"/>
    <property type="match status" value="1"/>
</dbReference>
<feature type="domain" description="Sialate O-acetylesterase" evidence="2">
    <location>
        <begin position="422"/>
        <end position="515"/>
    </location>
</feature>
<accession>A0A8S5S356</accession>
<dbReference type="InterPro" id="IPR036514">
    <property type="entry name" value="SGNH_hydro_sf"/>
</dbReference>
<dbReference type="PANTHER" id="PTHR22901">
    <property type="entry name" value="SIALATE O-ACETYLESTERASE"/>
    <property type="match status" value="1"/>
</dbReference>
<reference evidence="3" key="1">
    <citation type="journal article" date="2021" name="Proc. Natl. Acad. Sci. U.S.A.">
        <title>A Catalog of Tens of Thousands of Viruses from Human Metagenomes Reveals Hidden Associations with Chronic Diseases.</title>
        <authorList>
            <person name="Tisza M.J."/>
            <person name="Buck C.B."/>
        </authorList>
    </citation>
    <scope>NUCLEOTIDE SEQUENCE</scope>
    <source>
        <strain evidence="3">CtBLh2</strain>
    </source>
</reference>
<evidence type="ECO:0000259" key="2">
    <source>
        <dbReference type="Pfam" id="PF03629"/>
    </source>
</evidence>
<proteinExistence type="predicted"/>
<organism evidence="3">
    <name type="scientific">Siphoviridae sp. ctBLh2</name>
    <dbReference type="NCBI Taxonomy" id="2827803"/>
    <lineage>
        <taxon>Viruses</taxon>
        <taxon>Duplodnaviria</taxon>
        <taxon>Heunggongvirae</taxon>
        <taxon>Uroviricota</taxon>
        <taxon>Caudoviricetes</taxon>
    </lineage>
</organism>
<dbReference type="GO" id="GO:0005975">
    <property type="term" value="P:carbohydrate metabolic process"/>
    <property type="evidence" value="ECO:0007669"/>
    <property type="project" value="TreeGrafter"/>
</dbReference>
<dbReference type="SUPFAM" id="SSF52266">
    <property type="entry name" value="SGNH hydrolase"/>
    <property type="match status" value="1"/>
</dbReference>
<evidence type="ECO:0000256" key="1">
    <source>
        <dbReference type="ARBA" id="ARBA00022801"/>
    </source>
</evidence>
<protein>
    <submittedName>
        <fullName evidence="3">Carbohydrate esterase</fullName>
    </submittedName>
</protein>